<organism evidence="3 4">
    <name type="scientific">Schizophyllum amplum</name>
    <dbReference type="NCBI Taxonomy" id="97359"/>
    <lineage>
        <taxon>Eukaryota</taxon>
        <taxon>Fungi</taxon>
        <taxon>Dikarya</taxon>
        <taxon>Basidiomycota</taxon>
        <taxon>Agaricomycotina</taxon>
        <taxon>Agaricomycetes</taxon>
        <taxon>Agaricomycetidae</taxon>
        <taxon>Agaricales</taxon>
        <taxon>Schizophyllaceae</taxon>
        <taxon>Schizophyllum</taxon>
    </lineage>
</organism>
<comment type="caution">
    <text evidence="3">The sequence shown here is derived from an EMBL/GenBank/DDBJ whole genome shotgun (WGS) entry which is preliminary data.</text>
</comment>
<evidence type="ECO:0000313" key="3">
    <source>
        <dbReference type="EMBL" id="TRM59706.1"/>
    </source>
</evidence>
<evidence type="ECO:0000256" key="2">
    <source>
        <dbReference type="SAM" id="MobiDB-lite"/>
    </source>
</evidence>
<keyword evidence="1" id="KW-0175">Coiled coil</keyword>
<name>A0A550C4S6_9AGAR</name>
<proteinExistence type="predicted"/>
<keyword evidence="4" id="KW-1185">Reference proteome</keyword>
<feature type="coiled-coil region" evidence="1">
    <location>
        <begin position="114"/>
        <end position="162"/>
    </location>
</feature>
<gene>
    <name evidence="3" type="ORF">BD626DRAFT_572384</name>
</gene>
<dbReference type="EMBL" id="VDMD01000026">
    <property type="protein sequence ID" value="TRM59706.1"/>
    <property type="molecule type" value="Genomic_DNA"/>
</dbReference>
<protein>
    <submittedName>
        <fullName evidence="3">Uncharacterized protein</fullName>
    </submittedName>
</protein>
<dbReference type="Proteomes" id="UP000320762">
    <property type="component" value="Unassembled WGS sequence"/>
</dbReference>
<feature type="region of interest" description="Disordered" evidence="2">
    <location>
        <begin position="1"/>
        <end position="20"/>
    </location>
</feature>
<evidence type="ECO:0000256" key="1">
    <source>
        <dbReference type="SAM" id="Coils"/>
    </source>
</evidence>
<sequence length="171" mass="19480">MKGNVKAPEAHCVKTAGDTDQDDVDVDPFKRLRQLSHRVSKSETKLTELRTSLHGRVDDLSSWVPAEGLPDDASLRDETLTFGQRHALLCRELDVVDEGIRQVENHVIQTKYILDEQSKKINALKKEVMESGRQAALVREKLEAYESQQRANTKRLAALSERIEQHMARCY</sequence>
<evidence type="ECO:0000313" key="4">
    <source>
        <dbReference type="Proteomes" id="UP000320762"/>
    </source>
</evidence>
<accession>A0A550C4S6</accession>
<reference evidence="3 4" key="1">
    <citation type="journal article" date="2019" name="New Phytol.">
        <title>Comparative genomics reveals unique wood-decay strategies and fruiting body development in the Schizophyllaceae.</title>
        <authorList>
            <person name="Almasi E."/>
            <person name="Sahu N."/>
            <person name="Krizsan K."/>
            <person name="Balint B."/>
            <person name="Kovacs G.M."/>
            <person name="Kiss B."/>
            <person name="Cseklye J."/>
            <person name="Drula E."/>
            <person name="Henrissat B."/>
            <person name="Nagy I."/>
            <person name="Chovatia M."/>
            <person name="Adam C."/>
            <person name="LaButti K."/>
            <person name="Lipzen A."/>
            <person name="Riley R."/>
            <person name="Grigoriev I.V."/>
            <person name="Nagy L.G."/>
        </authorList>
    </citation>
    <scope>NUCLEOTIDE SEQUENCE [LARGE SCALE GENOMIC DNA]</scope>
    <source>
        <strain evidence="3 4">NL-1724</strain>
    </source>
</reference>
<dbReference type="AlphaFoldDB" id="A0A550C4S6"/>